<accession>A0AA87AP17</accession>
<feature type="transmembrane region" description="Helical" evidence="1">
    <location>
        <begin position="117"/>
        <end position="136"/>
    </location>
</feature>
<name>A0AA87AP17_9BACL</name>
<dbReference type="Pfam" id="PF22564">
    <property type="entry name" value="HAAS"/>
    <property type="match status" value="1"/>
</dbReference>
<evidence type="ECO:0000256" key="1">
    <source>
        <dbReference type="SAM" id="Phobius"/>
    </source>
</evidence>
<comment type="caution">
    <text evidence="2">The sequence shown here is derived from an EMBL/GenBank/DDBJ whole genome shotgun (WGS) entry which is preliminary data.</text>
</comment>
<organism evidence="2 3">
    <name type="scientific">Gemella haemolysans M341</name>
    <dbReference type="NCBI Taxonomy" id="562981"/>
    <lineage>
        <taxon>Bacteria</taxon>
        <taxon>Bacillati</taxon>
        <taxon>Bacillota</taxon>
        <taxon>Bacilli</taxon>
        <taxon>Bacillales</taxon>
        <taxon>Gemellaceae</taxon>
        <taxon>Gemella</taxon>
    </lineage>
</organism>
<keyword evidence="1" id="KW-0472">Membrane</keyword>
<keyword evidence="1" id="KW-0812">Transmembrane</keyword>
<keyword evidence="1" id="KW-1133">Transmembrane helix</keyword>
<feature type="transmembrane region" description="Helical" evidence="1">
    <location>
        <begin position="86"/>
        <end position="111"/>
    </location>
</feature>
<proteinExistence type="predicted"/>
<dbReference type="RefSeq" id="WP_003147254.1">
    <property type="nucleotide sequence ID" value="NZ_GL883583.1"/>
</dbReference>
<dbReference type="EMBL" id="ACRO01000019">
    <property type="protein sequence ID" value="EGF88202.1"/>
    <property type="molecule type" value="Genomic_DNA"/>
</dbReference>
<feature type="transmembrane region" description="Helical" evidence="1">
    <location>
        <begin position="148"/>
        <end position="173"/>
    </location>
</feature>
<sequence length="202" mass="23335">MNKKQFCTLLENELRIYLSSEEVYKTLNFFKEMIDDRVDEGLSEEQAVSQLGNIDDIVGQILDEHNIKKRQKKLVWRFIPQKTPSAANIIIAILLFPIWITIFSLVASFFIAFVSLIFSLVLAVISFFVGGIALIFKAPFYLIYEKNIAYCLDTLGFGFIITGIGLIGIYYLLKSLKKVRKNGWSFKKMFVKVFKKEVYINE</sequence>
<dbReference type="AlphaFoldDB" id="A0AA87AP17"/>
<reference evidence="2 3" key="1">
    <citation type="submission" date="2011-03" db="EMBL/GenBank/DDBJ databases">
        <title>The Genome Sequence of Gemella haemolysans M341.</title>
        <authorList>
            <consortium name="The Broad Institute Genome Sequencing Platform"/>
            <consortium name="The Broad Institute Genome Sequencing Center for Infectious Disease"/>
            <person name="Earl A."/>
            <person name="Ward D."/>
            <person name="Feldgarden M."/>
            <person name="Gevers D."/>
            <person name="Sibley C.D."/>
            <person name="Field T.R."/>
            <person name="Grinwis M."/>
            <person name="Eshaghurshan C.S."/>
            <person name="Surette M.G."/>
            <person name="Young S.K."/>
            <person name="Zeng Q."/>
            <person name="Gargeya S."/>
            <person name="Fitzgerald M."/>
            <person name="Haas B."/>
            <person name="Abouelleil A."/>
            <person name="Alvarado L."/>
            <person name="Arachchi H.M."/>
            <person name="Berlin A."/>
            <person name="Brown A."/>
            <person name="Chapman S.B."/>
            <person name="Chen Z."/>
            <person name="Dunbar C."/>
            <person name="Freedman E."/>
            <person name="Gearin G."/>
            <person name="Gellesch M."/>
            <person name="Goldberg J."/>
            <person name="Griggs A."/>
            <person name="Gujja S."/>
            <person name="Heilman E.R."/>
            <person name="Heiman D."/>
            <person name="Howarth C."/>
            <person name="Larson L."/>
            <person name="Lui A."/>
            <person name="MacDonald P.J.P."/>
            <person name="Mehta T."/>
            <person name="Montmayeur A."/>
            <person name="Murphy C."/>
            <person name="Neiman D."/>
            <person name="Pearson M."/>
            <person name="Priest M."/>
            <person name="Roberts A."/>
            <person name="Saif S."/>
            <person name="Shea T."/>
            <person name="Shenoy N."/>
            <person name="Sisk P."/>
            <person name="Stolte C."/>
            <person name="Sykes S."/>
            <person name="White J."/>
            <person name="Yandava C."/>
            <person name="Wortman J."/>
            <person name="Nusbaum C."/>
            <person name="Birren B."/>
        </authorList>
    </citation>
    <scope>NUCLEOTIDE SEQUENCE [LARGE SCALE GENOMIC DNA]</scope>
    <source>
        <strain evidence="2 3">M341</strain>
    </source>
</reference>
<evidence type="ECO:0008006" key="4">
    <source>
        <dbReference type="Google" id="ProtNLM"/>
    </source>
</evidence>
<evidence type="ECO:0000313" key="2">
    <source>
        <dbReference type="EMBL" id="EGF88202.1"/>
    </source>
</evidence>
<protein>
    <recommendedName>
        <fullName evidence="4">DUF1700 domain-containing protein</fullName>
    </recommendedName>
</protein>
<gene>
    <name evidence="2" type="ORF">HMPREF0428_01145</name>
</gene>
<dbReference type="Proteomes" id="UP000004773">
    <property type="component" value="Unassembled WGS sequence"/>
</dbReference>
<evidence type="ECO:0000313" key="3">
    <source>
        <dbReference type="Proteomes" id="UP000004773"/>
    </source>
</evidence>